<dbReference type="InterPro" id="IPR005225">
    <property type="entry name" value="Small_GTP-bd"/>
</dbReference>
<dbReference type="InterPro" id="IPR009000">
    <property type="entry name" value="Transl_B-barrel_sf"/>
</dbReference>
<evidence type="ECO:0000313" key="10">
    <source>
        <dbReference type="EMBL" id="KAH0456842.1"/>
    </source>
</evidence>
<proteinExistence type="inferred from homology"/>
<dbReference type="Gene3D" id="3.30.230.10">
    <property type="match status" value="1"/>
</dbReference>
<dbReference type="InterPro" id="IPR000640">
    <property type="entry name" value="EFG_V-like"/>
</dbReference>
<dbReference type="FunFam" id="3.30.70.240:FF:000001">
    <property type="entry name" value="Elongation factor G"/>
    <property type="match status" value="1"/>
</dbReference>
<comment type="caution">
    <text evidence="10">The sequence shown here is derived from an EMBL/GenBank/DDBJ whole genome shotgun (WGS) entry which is preliminary data.</text>
</comment>
<comment type="similarity">
    <text evidence="7">Belongs to the GTP-binding elongation factor family. EF-G/EF-2 subfamily.</text>
</comment>
<dbReference type="SUPFAM" id="SSF50447">
    <property type="entry name" value="Translation proteins"/>
    <property type="match status" value="1"/>
</dbReference>
<evidence type="ECO:0000256" key="4">
    <source>
        <dbReference type="ARBA" id="ARBA00022768"/>
    </source>
</evidence>
<dbReference type="FunFam" id="3.40.50.300:FF:000558">
    <property type="entry name" value="Elongation factor G, mitochondrial"/>
    <property type="match status" value="1"/>
</dbReference>
<dbReference type="InterPro" id="IPR000795">
    <property type="entry name" value="T_Tr_GTP-bd_dom"/>
</dbReference>
<feature type="domain" description="Tr-type G" evidence="9">
    <location>
        <begin position="201"/>
        <end position="478"/>
    </location>
</feature>
<evidence type="ECO:0000256" key="1">
    <source>
        <dbReference type="ARBA" id="ARBA00004173"/>
    </source>
</evidence>
<dbReference type="NCBIfam" id="TIGR00231">
    <property type="entry name" value="small_GTP"/>
    <property type="match status" value="1"/>
</dbReference>
<dbReference type="Pfam" id="PF14492">
    <property type="entry name" value="EFG_III"/>
    <property type="match status" value="1"/>
</dbReference>
<feature type="binding site" evidence="7">
    <location>
        <begin position="277"/>
        <end position="281"/>
    </location>
    <ligand>
        <name>GTP</name>
        <dbReference type="ChEBI" id="CHEBI:37565"/>
    </ligand>
</feature>
<reference evidence="10 11" key="1">
    <citation type="journal article" date="2021" name="Hortic Res">
        <title>Chromosome-scale assembly of the Dendrobium chrysotoxum genome enhances the understanding of orchid evolution.</title>
        <authorList>
            <person name="Zhang Y."/>
            <person name="Zhang G.Q."/>
            <person name="Zhang D."/>
            <person name="Liu X.D."/>
            <person name="Xu X.Y."/>
            <person name="Sun W.H."/>
            <person name="Yu X."/>
            <person name="Zhu X."/>
            <person name="Wang Z.W."/>
            <person name="Zhao X."/>
            <person name="Zhong W.Y."/>
            <person name="Chen H."/>
            <person name="Yin W.L."/>
            <person name="Huang T."/>
            <person name="Niu S.C."/>
            <person name="Liu Z.J."/>
        </authorList>
    </citation>
    <scope>NUCLEOTIDE SEQUENCE [LARGE SCALE GENOMIC DNA]</scope>
    <source>
        <strain evidence="10">Lindl</strain>
    </source>
</reference>
<keyword evidence="11" id="KW-1185">Reference proteome</keyword>
<dbReference type="AlphaFoldDB" id="A0AAV7GMR8"/>
<dbReference type="Gene3D" id="3.40.50.300">
    <property type="entry name" value="P-loop containing nucleotide triphosphate hydrolases"/>
    <property type="match status" value="1"/>
</dbReference>
<gene>
    <name evidence="10" type="ORF">IEQ34_014749</name>
</gene>
<keyword evidence="8" id="KW-0472">Membrane</keyword>
<feature type="transmembrane region" description="Helical" evidence="8">
    <location>
        <begin position="39"/>
        <end position="67"/>
    </location>
</feature>
<dbReference type="InterPro" id="IPR035649">
    <property type="entry name" value="EFG_V"/>
</dbReference>
<dbReference type="GO" id="GO:0003924">
    <property type="term" value="F:GTPase activity"/>
    <property type="evidence" value="ECO:0007669"/>
    <property type="project" value="UniProtKB-UniRule"/>
</dbReference>
<dbReference type="CDD" id="cd04097">
    <property type="entry name" value="mtEFG1_C"/>
    <property type="match status" value="1"/>
</dbReference>
<protein>
    <recommendedName>
        <fullName evidence="7">Elongation factor G, mitochondrial</fullName>
        <shortName evidence="7">EF-Gmt</shortName>
    </recommendedName>
    <alternativeName>
        <fullName evidence="7">Elongation factor G 1, mitochondrial</fullName>
        <shortName evidence="7">mEF-G 1</shortName>
    </alternativeName>
    <alternativeName>
        <fullName evidence="7">Elongation factor G1</fullName>
    </alternativeName>
</protein>
<name>A0AAV7GMR8_DENCH</name>
<keyword evidence="6 7" id="KW-0342">GTP-binding</keyword>
<keyword evidence="7" id="KW-0496">Mitochondrion</keyword>
<dbReference type="GO" id="GO:0005525">
    <property type="term" value="F:GTP binding"/>
    <property type="evidence" value="ECO:0007669"/>
    <property type="project" value="UniProtKB-UniRule"/>
</dbReference>
<organism evidence="10 11">
    <name type="scientific">Dendrobium chrysotoxum</name>
    <name type="common">Orchid</name>
    <dbReference type="NCBI Taxonomy" id="161865"/>
    <lineage>
        <taxon>Eukaryota</taxon>
        <taxon>Viridiplantae</taxon>
        <taxon>Streptophyta</taxon>
        <taxon>Embryophyta</taxon>
        <taxon>Tracheophyta</taxon>
        <taxon>Spermatophyta</taxon>
        <taxon>Magnoliopsida</taxon>
        <taxon>Liliopsida</taxon>
        <taxon>Asparagales</taxon>
        <taxon>Orchidaceae</taxon>
        <taxon>Epidendroideae</taxon>
        <taxon>Malaxideae</taxon>
        <taxon>Dendrobiinae</taxon>
        <taxon>Dendrobium</taxon>
    </lineage>
</organism>
<evidence type="ECO:0000256" key="2">
    <source>
        <dbReference type="ARBA" id="ARBA00005870"/>
    </source>
</evidence>
<dbReference type="InterPro" id="IPR004161">
    <property type="entry name" value="EFTu-like_2"/>
</dbReference>
<dbReference type="GO" id="GO:0070125">
    <property type="term" value="P:mitochondrial translational elongation"/>
    <property type="evidence" value="ECO:0007669"/>
    <property type="project" value="UniProtKB-UniRule"/>
</dbReference>
<dbReference type="Pfam" id="PF03764">
    <property type="entry name" value="EFG_IV"/>
    <property type="match status" value="1"/>
</dbReference>
<sequence>MVWHFGYAEVWVLAFVGLDVASRGFWVRAMMRRFCSPPGLFGLLATIGGVCLVAVIWDVAMLCLIGISSMWHDAYFLLWMAPTYRWVVTECSPLTEPCVFFFDCFFFKYKIFSGLCERGANTHSAGARLSSSSSSTMTRSSVARIFSSLRRGANWRRGARFPAIALFWIEDEACGGWRGFSTAGLARAKEEKEAWWKDTLDKVRNIGISAHIDSGKTTLTERILFYTGRIHEIHEVRGRDGVGAKMDSMDLEREKGITIQSAATYCTWKDYQVNIIDTPGHVDFTIEVERALRVLDGAILVLCSVGGVQSQSITVDRQMRRYEVPRVAFINKLDRMGADPWKVLSQARSKLRHHAAAVQVPIGLEEEFQGLVDLVEMKAYYFHGSNGEDIVASDVPSNLEALVLEKRRELIEVVSEVDDQLADSFLNDEPISSDDLKMAIRRATVSRKFVPVYMGSAFKNKGVQPLLDGVISFLPCPTEVENHALDQDQAEEKVLLSGSPAGPLVALAFKLEEGRFGQLTYLRIYEGIIRKGDFIININTGKKIKVPRLVRMHANEMEDIQEAHAGQIVAVFGIDCASGDTFTDGSVRYTMTSMNLCHWLFHLFLMILEHRQVILFNDLFFLHVMQCLADALFLPIHISSRKLLIDFRKRTLLFVLVWIQKTIISGMGELHLDIYVERIRREYKVDAQTGKPRVNFRETITQRADFDYLHKKQTGGQGQYGRVCGYIEPLPSDATMKFEFENMIIGQAIPSNFIPAIEKGFKEACNSGSLIGHPIENIRIVLTDGASHAVDSSELAFKLASIYALRQCYAAAKPVILEPVMKVELKFPTEFQGTVTGDVNKRKGIIVGNDQEGDDTVIAAHVPLNNMFGYSTSLRSMTQGKGEFTMEYLEHSAVSQDVQTQLTNTYKASKGTTD</sequence>
<dbReference type="InterPro" id="IPR005517">
    <property type="entry name" value="Transl_elong_EFG/EF2_IV"/>
</dbReference>
<dbReference type="CDD" id="cd04091">
    <property type="entry name" value="mtEFG1_II_like"/>
    <property type="match status" value="1"/>
</dbReference>
<dbReference type="PROSITE" id="PS51722">
    <property type="entry name" value="G_TR_2"/>
    <property type="match status" value="1"/>
</dbReference>
<dbReference type="SMART" id="SM00889">
    <property type="entry name" value="EFG_IV"/>
    <property type="match status" value="1"/>
</dbReference>
<keyword evidence="4 7" id="KW-0251">Elongation factor</keyword>
<dbReference type="InterPro" id="IPR020568">
    <property type="entry name" value="Ribosomal_Su5_D2-typ_SF"/>
</dbReference>
<evidence type="ECO:0000256" key="3">
    <source>
        <dbReference type="ARBA" id="ARBA00022741"/>
    </source>
</evidence>
<keyword evidence="3 7" id="KW-0547">Nucleotide-binding</keyword>
<dbReference type="InterPro" id="IPR035647">
    <property type="entry name" value="EFG_III/V"/>
</dbReference>
<dbReference type="InterPro" id="IPR041095">
    <property type="entry name" value="EFG_II"/>
</dbReference>
<evidence type="ECO:0000256" key="7">
    <source>
        <dbReference type="HAMAP-Rule" id="MF_03061"/>
    </source>
</evidence>
<evidence type="ECO:0000256" key="5">
    <source>
        <dbReference type="ARBA" id="ARBA00022917"/>
    </source>
</evidence>
<dbReference type="FunFam" id="2.40.30.10:FF:000022">
    <property type="entry name" value="Elongation factor G, mitochondrial"/>
    <property type="match status" value="1"/>
</dbReference>
<dbReference type="EMBL" id="JAGFBR010000013">
    <property type="protein sequence ID" value="KAH0456842.1"/>
    <property type="molecule type" value="Genomic_DNA"/>
</dbReference>
<comment type="similarity">
    <text evidence="2">Belongs to the TRAFAC class translation factor GTPase superfamily. Classic translation factor GTPase family. EF-G/EF-2 subfamily.</text>
</comment>
<dbReference type="InterPro" id="IPR014721">
    <property type="entry name" value="Ribsml_uS5_D2-typ_fold_subgr"/>
</dbReference>
<evidence type="ECO:0000256" key="6">
    <source>
        <dbReference type="ARBA" id="ARBA00023134"/>
    </source>
</evidence>
<comment type="subcellular location">
    <subcellularLocation>
        <location evidence="1 7">Mitochondrion</location>
    </subcellularLocation>
</comment>
<dbReference type="Proteomes" id="UP000775213">
    <property type="component" value="Unassembled WGS sequence"/>
</dbReference>
<dbReference type="Gene3D" id="2.40.30.10">
    <property type="entry name" value="Translation factors"/>
    <property type="match status" value="1"/>
</dbReference>
<comment type="pathway">
    <text evidence="7">Protein biosynthesis; polypeptide chain elongation.</text>
</comment>
<comment type="function">
    <text evidence="7">Mitochondrial GTPase that catalyzes the GTP-dependent ribosomal translocation step during translation elongation. During this step, the ribosome changes from the pre-translocational (PRE) to the post-translocational (POST) state as the newly formed A-site-bound peptidyl-tRNA and P-site-bound deacylated tRNA move to the P and E sites, respectively. Catalyzes the coordinated movement of the two tRNA molecules, the mRNA and conformational changes in the ribosome.</text>
</comment>
<evidence type="ECO:0000313" key="11">
    <source>
        <dbReference type="Proteomes" id="UP000775213"/>
    </source>
</evidence>
<dbReference type="SUPFAM" id="SSF54211">
    <property type="entry name" value="Ribosomal protein S5 domain 2-like"/>
    <property type="match status" value="1"/>
</dbReference>
<dbReference type="PRINTS" id="PR00315">
    <property type="entry name" value="ELONGATNFCT"/>
</dbReference>
<dbReference type="InterPro" id="IPR027417">
    <property type="entry name" value="P-loop_NTPase"/>
</dbReference>
<dbReference type="CDD" id="cd01886">
    <property type="entry name" value="EF-G"/>
    <property type="match status" value="1"/>
</dbReference>
<keyword evidence="8" id="KW-1133">Transmembrane helix</keyword>
<dbReference type="PANTHER" id="PTHR43636:SF2">
    <property type="entry name" value="ELONGATION FACTOR G, MITOCHONDRIAL"/>
    <property type="match status" value="1"/>
</dbReference>
<dbReference type="SMART" id="SM00838">
    <property type="entry name" value="EFG_C"/>
    <property type="match status" value="1"/>
</dbReference>
<dbReference type="Gene3D" id="3.30.70.870">
    <property type="entry name" value="Elongation Factor G (Translational Gtpase), domain 3"/>
    <property type="match status" value="1"/>
</dbReference>
<feature type="transmembrane region" description="Helical" evidence="8">
    <location>
        <begin position="6"/>
        <end position="27"/>
    </location>
</feature>
<evidence type="ECO:0000256" key="8">
    <source>
        <dbReference type="SAM" id="Phobius"/>
    </source>
</evidence>
<dbReference type="HAMAP" id="MF_00054_B">
    <property type="entry name" value="EF_G_EF_2_B"/>
    <property type="match status" value="1"/>
</dbReference>
<dbReference type="Pfam" id="PF00009">
    <property type="entry name" value="GTP_EFTU"/>
    <property type="match status" value="1"/>
</dbReference>
<dbReference type="GO" id="GO:0005739">
    <property type="term" value="C:mitochondrion"/>
    <property type="evidence" value="ECO:0007669"/>
    <property type="project" value="UniProtKB-SubCell"/>
</dbReference>
<keyword evidence="8" id="KW-0812">Transmembrane</keyword>
<dbReference type="Pfam" id="PF03144">
    <property type="entry name" value="GTP_EFTU_D2"/>
    <property type="match status" value="1"/>
</dbReference>
<dbReference type="GO" id="GO:0003746">
    <property type="term" value="F:translation elongation factor activity"/>
    <property type="evidence" value="ECO:0007669"/>
    <property type="project" value="UniProtKB-UniRule"/>
</dbReference>
<dbReference type="SUPFAM" id="SSF52540">
    <property type="entry name" value="P-loop containing nucleoside triphosphate hydrolases"/>
    <property type="match status" value="1"/>
</dbReference>
<keyword evidence="5 7" id="KW-0648">Protein biosynthesis</keyword>
<dbReference type="CDD" id="cd01434">
    <property type="entry name" value="EFG_mtEFG1_IV"/>
    <property type="match status" value="1"/>
</dbReference>
<dbReference type="SUPFAM" id="SSF54980">
    <property type="entry name" value="EF-G C-terminal domain-like"/>
    <property type="match status" value="2"/>
</dbReference>
<dbReference type="InterPro" id="IPR047872">
    <property type="entry name" value="EFG_IV"/>
</dbReference>
<dbReference type="Pfam" id="PF00679">
    <property type="entry name" value="EFG_C"/>
    <property type="match status" value="1"/>
</dbReference>
<dbReference type="PROSITE" id="PS00301">
    <property type="entry name" value="G_TR_1"/>
    <property type="match status" value="1"/>
</dbReference>
<dbReference type="InterPro" id="IPR004540">
    <property type="entry name" value="Transl_elong_EFG/EF2"/>
</dbReference>
<accession>A0AAV7GMR8</accession>
<feature type="binding site" evidence="7">
    <location>
        <begin position="210"/>
        <end position="217"/>
    </location>
    <ligand>
        <name>GTP</name>
        <dbReference type="ChEBI" id="CHEBI:37565"/>
    </ligand>
</feature>
<evidence type="ECO:0000259" key="9">
    <source>
        <dbReference type="PROSITE" id="PS51722"/>
    </source>
</evidence>
<dbReference type="InterPro" id="IPR031157">
    <property type="entry name" value="G_TR_CS"/>
</dbReference>
<dbReference type="Gene3D" id="3.30.70.240">
    <property type="match status" value="1"/>
</dbReference>
<feature type="binding site" evidence="7">
    <location>
        <begin position="331"/>
        <end position="334"/>
    </location>
    <ligand>
        <name>GTP</name>
        <dbReference type="ChEBI" id="CHEBI:37565"/>
    </ligand>
</feature>
<dbReference type="PANTHER" id="PTHR43636">
    <property type="entry name" value="ELONGATION FACTOR G, MITOCHONDRIAL"/>
    <property type="match status" value="1"/>
</dbReference>
<dbReference type="FunFam" id="3.30.230.10:FF:000003">
    <property type="entry name" value="Elongation factor G"/>
    <property type="match status" value="1"/>
</dbReference>